<comment type="caution">
    <text evidence="1">The sequence shown here is derived from an EMBL/GenBank/DDBJ whole genome shotgun (WGS) entry which is preliminary data.</text>
</comment>
<gene>
    <name evidence="1" type="ORF">CN553_14040</name>
</gene>
<name>A0A9X6UBT4_BACCE</name>
<reference evidence="1 2" key="1">
    <citation type="submission" date="2017-09" db="EMBL/GenBank/DDBJ databases">
        <title>Large-scale bioinformatics analysis of Bacillus genomes uncovers conserved roles of natural products in bacterial physiology.</title>
        <authorList>
            <consortium name="Agbiome Team Llc"/>
            <person name="Bleich R.M."/>
            <person name="Kirk G.J."/>
            <person name="Santa Maria K.C."/>
            <person name="Allen S.E."/>
            <person name="Farag S."/>
            <person name="Shank E.A."/>
            <person name="Bowers A."/>
        </authorList>
    </citation>
    <scope>NUCLEOTIDE SEQUENCE [LARGE SCALE GENOMIC DNA]</scope>
    <source>
        <strain evidence="1 2">AFS027647</strain>
    </source>
</reference>
<accession>A0A9X6UBT4</accession>
<dbReference type="AlphaFoldDB" id="A0A9X6UBT4"/>
<proteinExistence type="predicted"/>
<dbReference type="Proteomes" id="UP000220691">
    <property type="component" value="Unassembled WGS sequence"/>
</dbReference>
<protein>
    <submittedName>
        <fullName evidence="1">Uncharacterized protein</fullName>
    </submittedName>
</protein>
<evidence type="ECO:0000313" key="1">
    <source>
        <dbReference type="EMBL" id="PEN96886.1"/>
    </source>
</evidence>
<evidence type="ECO:0000313" key="2">
    <source>
        <dbReference type="Proteomes" id="UP000220691"/>
    </source>
</evidence>
<organism evidence="1 2">
    <name type="scientific">Bacillus cereus</name>
    <dbReference type="NCBI Taxonomy" id="1396"/>
    <lineage>
        <taxon>Bacteria</taxon>
        <taxon>Bacillati</taxon>
        <taxon>Bacillota</taxon>
        <taxon>Bacilli</taxon>
        <taxon>Bacillales</taxon>
        <taxon>Bacillaceae</taxon>
        <taxon>Bacillus</taxon>
        <taxon>Bacillus cereus group</taxon>
    </lineage>
</organism>
<sequence length="60" mass="6895">MTDIVKGLPFNRIYNAFHRVVSKHVDLAVQKSADRYINALQGTRFNTWDVSVLSIDICKE</sequence>
<dbReference type="EMBL" id="NUAN01000081">
    <property type="protein sequence ID" value="PEN96886.1"/>
    <property type="molecule type" value="Genomic_DNA"/>
</dbReference>